<comment type="caution">
    <text evidence="6">The sequence shown here is derived from an EMBL/GenBank/DDBJ whole genome shotgun (WGS) entry which is preliminary data.</text>
</comment>
<evidence type="ECO:0000313" key="6">
    <source>
        <dbReference type="EMBL" id="MBB4019279.1"/>
    </source>
</evidence>
<organism evidence="6 7">
    <name type="scientific">Chelatococcus caeni</name>
    <dbReference type="NCBI Taxonomy" id="1348468"/>
    <lineage>
        <taxon>Bacteria</taxon>
        <taxon>Pseudomonadati</taxon>
        <taxon>Pseudomonadota</taxon>
        <taxon>Alphaproteobacteria</taxon>
        <taxon>Hyphomicrobiales</taxon>
        <taxon>Chelatococcaceae</taxon>
        <taxon>Chelatococcus</taxon>
    </lineage>
</organism>
<dbReference type="Proteomes" id="UP000577362">
    <property type="component" value="Unassembled WGS sequence"/>
</dbReference>
<dbReference type="SUPFAM" id="SSF69593">
    <property type="entry name" value="Glycerol-3-phosphate (1)-acyltransferase"/>
    <property type="match status" value="1"/>
</dbReference>
<keyword evidence="4" id="KW-0472">Membrane</keyword>
<dbReference type="PANTHER" id="PTHR10434">
    <property type="entry name" value="1-ACYL-SN-GLYCEROL-3-PHOSPHATE ACYLTRANSFERASE"/>
    <property type="match status" value="1"/>
</dbReference>
<dbReference type="EC" id="2.3.1.51" evidence="6"/>
<keyword evidence="2 6" id="KW-0808">Transferase</keyword>
<dbReference type="Pfam" id="PF01553">
    <property type="entry name" value="Acyltransferase"/>
    <property type="match status" value="1"/>
</dbReference>
<keyword evidence="4" id="KW-0812">Transmembrane</keyword>
<dbReference type="RefSeq" id="WP_183318023.1">
    <property type="nucleotide sequence ID" value="NZ_JACIEN010000006.1"/>
</dbReference>
<keyword evidence="7" id="KW-1185">Reference proteome</keyword>
<dbReference type="EMBL" id="JACIEN010000006">
    <property type="protein sequence ID" value="MBB4019279.1"/>
    <property type="molecule type" value="Genomic_DNA"/>
</dbReference>
<name>A0A840C790_9HYPH</name>
<evidence type="ECO:0000313" key="7">
    <source>
        <dbReference type="Proteomes" id="UP000577362"/>
    </source>
</evidence>
<dbReference type="SMART" id="SM00563">
    <property type="entry name" value="PlsC"/>
    <property type="match status" value="1"/>
</dbReference>
<proteinExistence type="predicted"/>
<dbReference type="InterPro" id="IPR002123">
    <property type="entry name" value="Plipid/glycerol_acylTrfase"/>
</dbReference>
<dbReference type="AlphaFoldDB" id="A0A840C790"/>
<evidence type="ECO:0000256" key="2">
    <source>
        <dbReference type="ARBA" id="ARBA00022679"/>
    </source>
</evidence>
<dbReference type="GO" id="GO:0006654">
    <property type="term" value="P:phosphatidic acid biosynthetic process"/>
    <property type="evidence" value="ECO:0007669"/>
    <property type="project" value="TreeGrafter"/>
</dbReference>
<reference evidence="6 7" key="1">
    <citation type="submission" date="2020-08" db="EMBL/GenBank/DDBJ databases">
        <title>Genomic Encyclopedia of Type Strains, Phase IV (KMG-IV): sequencing the most valuable type-strain genomes for metagenomic binning, comparative biology and taxonomic classification.</title>
        <authorList>
            <person name="Goeker M."/>
        </authorList>
    </citation>
    <scope>NUCLEOTIDE SEQUENCE [LARGE SCALE GENOMIC DNA]</scope>
    <source>
        <strain evidence="6 7">DSM 103737</strain>
    </source>
</reference>
<evidence type="ECO:0000259" key="5">
    <source>
        <dbReference type="SMART" id="SM00563"/>
    </source>
</evidence>
<comment type="pathway">
    <text evidence="1">Lipid metabolism.</text>
</comment>
<keyword evidence="4" id="KW-1133">Transmembrane helix</keyword>
<gene>
    <name evidence="6" type="ORF">GGR16_004326</name>
</gene>
<protein>
    <submittedName>
        <fullName evidence="6">1-acyl-sn-glycerol-3-phosphate acyltransferase</fullName>
        <ecNumber evidence="6">2.3.1.51</ecNumber>
    </submittedName>
</protein>
<feature type="transmembrane region" description="Helical" evidence="4">
    <location>
        <begin position="12"/>
        <end position="30"/>
    </location>
</feature>
<dbReference type="PANTHER" id="PTHR10434:SF40">
    <property type="entry name" value="1-ACYL-SN-GLYCEROL-3-PHOSPHATE ACYLTRANSFERASE"/>
    <property type="match status" value="1"/>
</dbReference>
<evidence type="ECO:0000256" key="1">
    <source>
        <dbReference type="ARBA" id="ARBA00005189"/>
    </source>
</evidence>
<sequence length="254" mass="28334">MLALRSLAFNIAFYANLVVWLVICLPTMLLPRRALMAVARGWARSSLWLLRVIAGTRLEVRGLANIPQGGCLVACKHQSMWETFALVPFFSDPTFILKRELMFIPFFGWYLWKADMVPVNRRGGARAMVRMTEKAAEEARDGRQIIIFPEGTRRPPGAEPAYKYGIAHLYGRLGVPCLPVALNSGLYWPRRRFIRRPGTIVVEFLPPIPAGLPRDSLVPALVDAIEPVARRLHADGLAEIGGTIQPAPERAEAP</sequence>
<accession>A0A840C790</accession>
<keyword evidence="3 6" id="KW-0012">Acyltransferase</keyword>
<evidence type="ECO:0000256" key="3">
    <source>
        <dbReference type="ARBA" id="ARBA00023315"/>
    </source>
</evidence>
<feature type="domain" description="Phospholipid/glycerol acyltransferase" evidence="5">
    <location>
        <begin position="71"/>
        <end position="185"/>
    </location>
</feature>
<dbReference type="CDD" id="cd07989">
    <property type="entry name" value="LPLAT_AGPAT-like"/>
    <property type="match status" value="1"/>
</dbReference>
<dbReference type="GO" id="GO:0003841">
    <property type="term" value="F:1-acylglycerol-3-phosphate O-acyltransferase activity"/>
    <property type="evidence" value="ECO:0007669"/>
    <property type="project" value="UniProtKB-EC"/>
</dbReference>
<evidence type="ECO:0000256" key="4">
    <source>
        <dbReference type="SAM" id="Phobius"/>
    </source>
</evidence>